<sequence length="205" mass="22048">MPPPADAERTVVLVEGVSDRRALAALDVRLGRPLHAAGVEIVSMDGVTNLRHALAGLRGGPAGSPLPRVLGLFDVGELPTVVRMLLEAGFPGAEVFARPVHDVSEVEVLERLGFFACVLDLEDELIRAVGADLVEEVLLATGELDLFRKFQNQPAQRERPVEAQLRRFAGTTAGRKLRFAEQLVDVLPVDRVPSPLLALVEAAVS</sequence>
<gene>
    <name evidence="2" type="ORF">ET445_04565</name>
</gene>
<dbReference type="Proteomes" id="UP000291259">
    <property type="component" value="Chromosome"/>
</dbReference>
<keyword evidence="3" id="KW-1185">Reference proteome</keyword>
<evidence type="ECO:0000313" key="3">
    <source>
        <dbReference type="Proteomes" id="UP000291259"/>
    </source>
</evidence>
<feature type="domain" description="OLD protein-like TOPRIM" evidence="1">
    <location>
        <begin position="9"/>
        <end position="55"/>
    </location>
</feature>
<dbReference type="GO" id="GO:0004519">
    <property type="term" value="F:endonuclease activity"/>
    <property type="evidence" value="ECO:0007669"/>
    <property type="project" value="UniProtKB-KW"/>
</dbReference>
<dbReference type="Pfam" id="PF20469">
    <property type="entry name" value="OLD-like_TOPRIM"/>
    <property type="match status" value="1"/>
</dbReference>
<dbReference type="EMBL" id="CP035491">
    <property type="protein sequence ID" value="QAY72722.1"/>
    <property type="molecule type" value="Genomic_DNA"/>
</dbReference>
<name>A0A4P6F9W4_9MICO</name>
<protein>
    <submittedName>
        <fullName evidence="2">ATP-dependent endonuclease</fullName>
    </submittedName>
</protein>
<evidence type="ECO:0000313" key="2">
    <source>
        <dbReference type="EMBL" id="QAY72722.1"/>
    </source>
</evidence>
<keyword evidence="2" id="KW-0378">Hydrolase</keyword>
<dbReference type="InterPro" id="IPR034139">
    <property type="entry name" value="TOPRIM_OLD"/>
</dbReference>
<dbReference type="RefSeq" id="WP_129189242.1">
    <property type="nucleotide sequence ID" value="NZ_CP035491.1"/>
</dbReference>
<dbReference type="OrthoDB" id="9152042at2"/>
<organism evidence="2 3">
    <name type="scientific">Agromyces protaetiae</name>
    <dbReference type="NCBI Taxonomy" id="2509455"/>
    <lineage>
        <taxon>Bacteria</taxon>
        <taxon>Bacillati</taxon>
        <taxon>Actinomycetota</taxon>
        <taxon>Actinomycetes</taxon>
        <taxon>Micrococcales</taxon>
        <taxon>Microbacteriaceae</taxon>
        <taxon>Agromyces</taxon>
    </lineage>
</organism>
<keyword evidence="2" id="KW-0540">Nuclease</keyword>
<keyword evidence="2" id="KW-0255">Endonuclease</keyword>
<reference evidence="2 3" key="1">
    <citation type="submission" date="2019-01" db="EMBL/GenBank/DDBJ databases">
        <title>Genome sequencing of strain FW100M-8.</title>
        <authorList>
            <person name="Heo J."/>
            <person name="Kim S.-J."/>
            <person name="Kim J.-S."/>
            <person name="Hong S.-B."/>
            <person name="Kwon S.-W."/>
        </authorList>
    </citation>
    <scope>NUCLEOTIDE SEQUENCE [LARGE SCALE GENOMIC DNA]</scope>
    <source>
        <strain evidence="2 3">FW100M-8</strain>
    </source>
</reference>
<evidence type="ECO:0000259" key="1">
    <source>
        <dbReference type="Pfam" id="PF20469"/>
    </source>
</evidence>
<proteinExistence type="predicted"/>
<dbReference type="AlphaFoldDB" id="A0A4P6F9W4"/>
<dbReference type="KEGG" id="agf:ET445_04565"/>
<accession>A0A4P6F9W4</accession>